<reference evidence="1 2" key="1">
    <citation type="journal article" date="2006" name="Extremophiles">
        <title>Characterization of Exiguobacterium isolates from the Siberian permafrost. Description of Exiguobacterium sibiricum sp. nov.</title>
        <authorList>
            <person name="Rodrigues D.F."/>
            <person name="Goris J."/>
            <person name="Vishnivetskaya T."/>
            <person name="Gilichinsky D."/>
            <person name="Thomashow M.F."/>
            <person name="Tiedje J.M."/>
        </authorList>
    </citation>
    <scope>NUCLEOTIDE SEQUENCE [LARGE SCALE GENOMIC DNA]</scope>
    <source>
        <strain evidence="2">DSM 17290 / CIP 109462 / JCM 13490 / 255-15</strain>
    </source>
</reference>
<evidence type="ECO:0000313" key="2">
    <source>
        <dbReference type="Proteomes" id="UP000001681"/>
    </source>
</evidence>
<dbReference type="KEGG" id="esi:Exig_2893"/>
<dbReference type="EMBL" id="CP001022">
    <property type="protein sequence ID" value="ACB62339.1"/>
    <property type="molecule type" value="Genomic_DNA"/>
</dbReference>
<accession>B1YFL4</accession>
<reference evidence="1 2" key="2">
    <citation type="journal article" date="2008" name="BMC Genomics">
        <title>Architecture of thermal adaptation in an Exiguobacterium sibiricum strain isolated from 3 million year old permafrost: a genome and transcriptome approach.</title>
        <authorList>
            <person name="Rodrigues D.F."/>
            <person name="Ivanova N."/>
            <person name="He Z."/>
            <person name="Huebner M."/>
            <person name="Zhou J."/>
            <person name="Tiedje J.M."/>
        </authorList>
    </citation>
    <scope>NUCLEOTIDE SEQUENCE [LARGE SCALE GENOMIC DNA]</scope>
    <source>
        <strain evidence="2">DSM 17290 / CIP 109462 / JCM 13490 / 255-15</strain>
    </source>
</reference>
<dbReference type="AlphaFoldDB" id="B1YFL4"/>
<dbReference type="STRING" id="262543.Exig_2893"/>
<proteinExistence type="predicted"/>
<keyword evidence="2" id="KW-1185">Reference proteome</keyword>
<sequence>MSVQTFLSRLVQKNVAYELAIEQLHTSTGYYLCKHTLVDQFPDLPPAHQVELLQRISEQLDRSAWLEGPITRQDWIKIHQQLSNS</sequence>
<dbReference type="OrthoDB" id="2355196at2"/>
<name>B1YFL4_EXIS2</name>
<protein>
    <submittedName>
        <fullName evidence="1">Uncharacterized protein</fullName>
    </submittedName>
</protein>
<dbReference type="Proteomes" id="UP000001681">
    <property type="component" value="Chromosome"/>
</dbReference>
<dbReference type="RefSeq" id="WP_012371755.1">
    <property type="nucleotide sequence ID" value="NC_010556.1"/>
</dbReference>
<evidence type="ECO:0000313" key="1">
    <source>
        <dbReference type="EMBL" id="ACB62339.1"/>
    </source>
</evidence>
<dbReference type="HOGENOM" id="CLU_2507772_0_0_9"/>
<reference evidence="2" key="3">
    <citation type="submission" date="2008-04" db="EMBL/GenBank/DDBJ databases">
        <title>Complete sequence of chromosome of Exiguobacterium sibiricum 255-15.</title>
        <authorList>
            <consortium name="US DOE Joint Genome Institute"/>
            <person name="Copeland A."/>
            <person name="Lucas S."/>
            <person name="Lapidus A."/>
            <person name="Glavina del Rio T."/>
            <person name="Dalin E."/>
            <person name="Tice H."/>
            <person name="Bruce D."/>
            <person name="Goodwin L."/>
            <person name="Pitluck S."/>
            <person name="Kiss H."/>
            <person name="Chertkov O."/>
            <person name="Monk C."/>
            <person name="Brettin T."/>
            <person name="Detter J.C."/>
            <person name="Han C."/>
            <person name="Kuske C.R."/>
            <person name="Schmutz J."/>
            <person name="Larimer F."/>
            <person name="Land M."/>
            <person name="Hauser L."/>
            <person name="Kyrpides N."/>
            <person name="Mikhailova N."/>
            <person name="Vishnivetskaya T."/>
            <person name="Rodrigues D.F."/>
            <person name="Gilichinsky D."/>
            <person name="Tiedje J."/>
            <person name="Richardson P."/>
        </authorList>
    </citation>
    <scope>NUCLEOTIDE SEQUENCE [LARGE SCALE GENOMIC DNA]</scope>
    <source>
        <strain evidence="2">DSM 17290 / CIP 109462 / JCM 13490 / 255-15</strain>
    </source>
</reference>
<gene>
    <name evidence="1" type="ordered locus">Exig_2893</name>
</gene>
<organism evidence="1 2">
    <name type="scientific">Exiguobacterium sibiricum (strain DSM 17290 / CCUG 55495 / CIP 109462 / JCM 13490 / 255-15)</name>
    <dbReference type="NCBI Taxonomy" id="262543"/>
    <lineage>
        <taxon>Bacteria</taxon>
        <taxon>Bacillati</taxon>
        <taxon>Bacillota</taxon>
        <taxon>Bacilli</taxon>
        <taxon>Bacillales</taxon>
        <taxon>Bacillales Family XII. Incertae Sedis</taxon>
        <taxon>Exiguobacterium</taxon>
    </lineage>
</organism>